<dbReference type="OrthoDB" id="831631at2759"/>
<dbReference type="GO" id="GO:0006952">
    <property type="term" value="P:defense response"/>
    <property type="evidence" value="ECO:0007669"/>
    <property type="project" value="InterPro"/>
</dbReference>
<dbReference type="InterPro" id="IPR000916">
    <property type="entry name" value="Bet_v_I/MLP"/>
</dbReference>
<dbReference type="EMBL" id="KK914582">
    <property type="protein sequence ID" value="KDP32317.1"/>
    <property type="molecule type" value="Genomic_DNA"/>
</dbReference>
<evidence type="ECO:0000313" key="2">
    <source>
        <dbReference type="EMBL" id="KDP32317.1"/>
    </source>
</evidence>
<sequence>MVGAGKLEADVEIKASADKFHAVFGSIPHHVKHASPHNVQGCELHDGEFGKEGSVVFWNYAHDGVPKIAKEIVERIDNVNLSTTFKVIDGDLLKENKSFKITVKATPKGTGSVVPWTLEYEKLNKNIPDPHSFLQFLIEVSKDIDAHLTKP</sequence>
<dbReference type="PANTHER" id="PTHR31907">
    <property type="entry name" value="MLP-LIKE PROTEIN 423"/>
    <property type="match status" value="1"/>
</dbReference>
<dbReference type="AlphaFoldDB" id="A0A067K896"/>
<evidence type="ECO:0000259" key="1">
    <source>
        <dbReference type="SMART" id="SM01037"/>
    </source>
</evidence>
<dbReference type="CDD" id="cd07816">
    <property type="entry name" value="Bet_v1-like"/>
    <property type="match status" value="1"/>
</dbReference>
<dbReference type="SMART" id="SM01037">
    <property type="entry name" value="Bet_v_1"/>
    <property type="match status" value="1"/>
</dbReference>
<dbReference type="KEGG" id="jcu:105639277"/>
<feature type="domain" description="Bet v I/Major latex protein" evidence="1">
    <location>
        <begin position="2"/>
        <end position="151"/>
    </location>
</feature>
<dbReference type="InterPro" id="IPR051761">
    <property type="entry name" value="MLP-like_ligand-binding"/>
</dbReference>
<dbReference type="Pfam" id="PF00407">
    <property type="entry name" value="Bet_v_1"/>
    <property type="match status" value="1"/>
</dbReference>
<name>A0A067K896_JATCU</name>
<dbReference type="InterPro" id="IPR023393">
    <property type="entry name" value="START-like_dom_sf"/>
</dbReference>
<reference evidence="2 3" key="1">
    <citation type="journal article" date="2014" name="PLoS ONE">
        <title>Global Analysis of Gene Expression Profiles in Physic Nut (Jatropha curcas L.) Seedlings Exposed to Salt Stress.</title>
        <authorList>
            <person name="Zhang L."/>
            <person name="Zhang C."/>
            <person name="Wu P."/>
            <person name="Chen Y."/>
            <person name="Li M."/>
            <person name="Jiang H."/>
            <person name="Wu G."/>
        </authorList>
    </citation>
    <scope>NUCLEOTIDE SEQUENCE [LARGE SCALE GENOMIC DNA]</scope>
    <source>
        <strain evidence="3">cv. GZQX0401</strain>
        <tissue evidence="2">Young leaves</tissue>
    </source>
</reference>
<organism evidence="2 3">
    <name type="scientific">Jatropha curcas</name>
    <name type="common">Barbados nut</name>
    <dbReference type="NCBI Taxonomy" id="180498"/>
    <lineage>
        <taxon>Eukaryota</taxon>
        <taxon>Viridiplantae</taxon>
        <taxon>Streptophyta</taxon>
        <taxon>Embryophyta</taxon>
        <taxon>Tracheophyta</taxon>
        <taxon>Spermatophyta</taxon>
        <taxon>Magnoliopsida</taxon>
        <taxon>eudicotyledons</taxon>
        <taxon>Gunneridae</taxon>
        <taxon>Pentapetalae</taxon>
        <taxon>rosids</taxon>
        <taxon>fabids</taxon>
        <taxon>Malpighiales</taxon>
        <taxon>Euphorbiaceae</taxon>
        <taxon>Crotonoideae</taxon>
        <taxon>Jatropheae</taxon>
        <taxon>Jatropha</taxon>
    </lineage>
</organism>
<dbReference type="STRING" id="180498.A0A067K896"/>
<gene>
    <name evidence="2" type="ORF">JCGZ_13242</name>
</gene>
<accession>A0A067K896</accession>
<proteinExistence type="predicted"/>
<keyword evidence="3" id="KW-1185">Reference proteome</keyword>
<dbReference type="Proteomes" id="UP000027138">
    <property type="component" value="Unassembled WGS sequence"/>
</dbReference>
<dbReference type="Gene3D" id="3.30.530.20">
    <property type="match status" value="1"/>
</dbReference>
<dbReference type="SUPFAM" id="SSF55961">
    <property type="entry name" value="Bet v1-like"/>
    <property type="match status" value="1"/>
</dbReference>
<protein>
    <recommendedName>
        <fullName evidence="1">Bet v I/Major latex protein domain-containing protein</fullName>
    </recommendedName>
</protein>
<evidence type="ECO:0000313" key="3">
    <source>
        <dbReference type="Proteomes" id="UP000027138"/>
    </source>
</evidence>